<dbReference type="PROSITE" id="PS51292">
    <property type="entry name" value="ZF_RING_CH"/>
    <property type="match status" value="1"/>
</dbReference>
<feature type="non-terminal residue" evidence="5">
    <location>
        <position position="77"/>
    </location>
</feature>
<dbReference type="OrthoDB" id="273089at2759"/>
<dbReference type="Proteomes" id="UP000276133">
    <property type="component" value="Unassembled WGS sequence"/>
</dbReference>
<feature type="domain" description="RING-CH-type" evidence="4">
    <location>
        <begin position="38"/>
        <end position="77"/>
    </location>
</feature>
<evidence type="ECO:0000256" key="3">
    <source>
        <dbReference type="ARBA" id="ARBA00022833"/>
    </source>
</evidence>
<dbReference type="InterPro" id="IPR013083">
    <property type="entry name" value="Znf_RING/FYVE/PHD"/>
</dbReference>
<dbReference type="EMBL" id="REGN01000656">
    <property type="protein sequence ID" value="RNA40264.1"/>
    <property type="molecule type" value="Genomic_DNA"/>
</dbReference>
<dbReference type="EMBL" id="REGN01009444">
    <property type="protein sequence ID" value="RNA01153.1"/>
    <property type="molecule type" value="Genomic_DNA"/>
</dbReference>
<keyword evidence="3" id="KW-0862">Zinc</keyword>
<organism evidence="5 7">
    <name type="scientific">Brachionus plicatilis</name>
    <name type="common">Marine rotifer</name>
    <name type="synonym">Brachionus muelleri</name>
    <dbReference type="NCBI Taxonomy" id="10195"/>
    <lineage>
        <taxon>Eukaryota</taxon>
        <taxon>Metazoa</taxon>
        <taxon>Spiralia</taxon>
        <taxon>Gnathifera</taxon>
        <taxon>Rotifera</taxon>
        <taxon>Eurotatoria</taxon>
        <taxon>Monogononta</taxon>
        <taxon>Pseudotrocha</taxon>
        <taxon>Ploima</taxon>
        <taxon>Brachionidae</taxon>
        <taxon>Brachionus</taxon>
    </lineage>
</organism>
<comment type="caution">
    <text evidence="5">The sequence shown here is derived from an EMBL/GenBank/DDBJ whole genome shotgun (WGS) entry which is preliminary data.</text>
</comment>
<sequence>MSSLECAEQSNESAEATESFLIQMENLDSIKEESGSVRTNESLYMCRICHLETRSRSTFIRPCNCSGTISCVHEACL</sequence>
<dbReference type="AlphaFoldDB" id="A0A3M7PQ35"/>
<evidence type="ECO:0000313" key="6">
    <source>
        <dbReference type="EMBL" id="RNA40264.1"/>
    </source>
</evidence>
<proteinExistence type="predicted"/>
<evidence type="ECO:0000256" key="2">
    <source>
        <dbReference type="ARBA" id="ARBA00022771"/>
    </source>
</evidence>
<evidence type="ECO:0000313" key="5">
    <source>
        <dbReference type="EMBL" id="RNA01153.1"/>
    </source>
</evidence>
<evidence type="ECO:0000259" key="4">
    <source>
        <dbReference type="PROSITE" id="PS51292"/>
    </source>
</evidence>
<protein>
    <recommendedName>
        <fullName evidence="4">RING-CH-type domain-containing protein</fullName>
    </recommendedName>
</protein>
<reference evidence="5 7" key="1">
    <citation type="journal article" date="2018" name="Sci. Rep.">
        <title>Genomic signatures of local adaptation to the degree of environmental predictability in rotifers.</title>
        <authorList>
            <person name="Franch-Gras L."/>
            <person name="Hahn C."/>
            <person name="Garcia-Roger E.M."/>
            <person name="Carmona M.J."/>
            <person name="Serra M."/>
            <person name="Gomez A."/>
        </authorList>
    </citation>
    <scope>NUCLEOTIDE SEQUENCE [LARGE SCALE GENOMIC DNA]</scope>
    <source>
        <strain evidence="5">HYR1</strain>
    </source>
</reference>
<dbReference type="Gene3D" id="3.30.40.10">
    <property type="entry name" value="Zinc/RING finger domain, C3HC4 (zinc finger)"/>
    <property type="match status" value="1"/>
</dbReference>
<keyword evidence="2" id="KW-0863">Zinc-finger</keyword>
<dbReference type="Pfam" id="PF12906">
    <property type="entry name" value="RINGv"/>
    <property type="match status" value="1"/>
</dbReference>
<dbReference type="SMART" id="SM00744">
    <property type="entry name" value="RINGv"/>
    <property type="match status" value="1"/>
</dbReference>
<keyword evidence="7" id="KW-1185">Reference proteome</keyword>
<evidence type="ECO:0000313" key="7">
    <source>
        <dbReference type="Proteomes" id="UP000276133"/>
    </source>
</evidence>
<accession>A0A3M7PQ35</accession>
<name>A0A3M7PQ35_BRAPC</name>
<dbReference type="SUPFAM" id="SSF57850">
    <property type="entry name" value="RING/U-box"/>
    <property type="match status" value="1"/>
</dbReference>
<keyword evidence="1" id="KW-0479">Metal-binding</keyword>
<dbReference type="GO" id="GO:0008270">
    <property type="term" value="F:zinc ion binding"/>
    <property type="evidence" value="ECO:0007669"/>
    <property type="project" value="UniProtKB-KW"/>
</dbReference>
<dbReference type="InterPro" id="IPR011016">
    <property type="entry name" value="Znf_RING-CH"/>
</dbReference>
<evidence type="ECO:0000256" key="1">
    <source>
        <dbReference type="ARBA" id="ARBA00022723"/>
    </source>
</evidence>
<gene>
    <name evidence="5" type="ORF">BpHYR1_005238</name>
    <name evidence="6" type="ORF">BpHYR1_007855</name>
</gene>